<dbReference type="PANTHER" id="PTHR42783:SF3">
    <property type="entry name" value="GLUTAMATE SYNTHASE [NADPH] SMALL CHAIN-RELATED"/>
    <property type="match status" value="1"/>
</dbReference>
<dbReference type="SUPFAM" id="SSF46548">
    <property type="entry name" value="alpha-helical ferredoxin"/>
    <property type="match status" value="1"/>
</dbReference>
<keyword evidence="2" id="KW-0408">Iron</keyword>
<dbReference type="Proteomes" id="UP000886251">
    <property type="component" value="Unassembled WGS sequence"/>
</dbReference>
<dbReference type="Gene3D" id="3.50.50.60">
    <property type="entry name" value="FAD/NAD(P)-binding domain"/>
    <property type="match status" value="3"/>
</dbReference>
<evidence type="ECO:0000256" key="1">
    <source>
        <dbReference type="ARBA" id="ARBA00022723"/>
    </source>
</evidence>
<dbReference type="PROSITE" id="PS00198">
    <property type="entry name" value="4FE4S_FER_1"/>
    <property type="match status" value="1"/>
</dbReference>
<keyword evidence="1" id="KW-0479">Metal-binding</keyword>
<dbReference type="PROSITE" id="PS51379">
    <property type="entry name" value="4FE4S_FER_2"/>
    <property type="match status" value="3"/>
</dbReference>
<dbReference type="GO" id="GO:0051536">
    <property type="term" value="F:iron-sulfur cluster binding"/>
    <property type="evidence" value="ECO:0007669"/>
    <property type="project" value="UniProtKB-KW"/>
</dbReference>
<feature type="region of interest" description="Disordered" evidence="4">
    <location>
        <begin position="1"/>
        <end position="20"/>
    </location>
</feature>
<name>A0A831RNP2_9GAMM</name>
<dbReference type="InterPro" id="IPR017900">
    <property type="entry name" value="4Fe4S_Fe_S_CS"/>
</dbReference>
<reference evidence="6" key="1">
    <citation type="journal article" date="2020" name="mSystems">
        <title>Genome- and Community-Level Interaction Insights into Carbon Utilization and Element Cycling Functions of Hydrothermarchaeota in Hydrothermal Sediment.</title>
        <authorList>
            <person name="Zhou Z."/>
            <person name="Liu Y."/>
            <person name="Xu W."/>
            <person name="Pan J."/>
            <person name="Luo Z.H."/>
            <person name="Li M."/>
        </authorList>
    </citation>
    <scope>NUCLEOTIDE SEQUENCE [LARGE SCALE GENOMIC DNA]</scope>
    <source>
        <strain evidence="6">HyVt-443</strain>
    </source>
</reference>
<evidence type="ECO:0000256" key="3">
    <source>
        <dbReference type="ARBA" id="ARBA00023014"/>
    </source>
</evidence>
<comment type="caution">
    <text evidence="6">The sequence shown here is derived from an EMBL/GenBank/DDBJ whole genome shotgun (WGS) entry which is preliminary data.</text>
</comment>
<evidence type="ECO:0000256" key="4">
    <source>
        <dbReference type="SAM" id="MobiDB-lite"/>
    </source>
</evidence>
<dbReference type="PRINTS" id="PR00419">
    <property type="entry name" value="ADXRDTASE"/>
</dbReference>
<dbReference type="GO" id="GO:0016491">
    <property type="term" value="F:oxidoreductase activity"/>
    <property type="evidence" value="ECO:0007669"/>
    <property type="project" value="InterPro"/>
</dbReference>
<protein>
    <submittedName>
        <fullName evidence="6">FAD-binding protein</fullName>
    </submittedName>
</protein>
<sequence>MSNPAPDRKSAPVAPPIDHDDTGSLLAPLKALQFFGRRPVTESLEPRPASLNYRGFHLNDWELCIGCATCQKVCDNAAISMIRIPGLKEDAVAGVRALRPAIDYGRCCWCGLCVDICPSSSLSLSREYVHTCYQEQLDSYFILPDPNGMHGRFFGHGWTKTPESDLLELEREPMAELEPASRSDNFDEIVAGYTPQQAILEASRCVQCGMCHDACPTHMDAPEYIRAIWQGDAEQAVREIYRTNPFSHVCGRVCTRRCETACSIGRRGDPVAIRWLKRFAMDAVDPARVKEIAAEGRADYLSGHRVAVIGAGPAGLTAAFDLVKKGHEVVVFEAQARAGGMTRYGIPEYRMPREMLDRDIEVITSLGVQIRYDTRVGKDVPMAQLQREFDAVLLAIGLQLGRSTRIPGSDHPDVRKAVDLLRDISAGEPPEVPEQVVVIGGGNVAMDIARSLARLQRQQHGKVGITVIALEDFGHFLADPVEVKEAHEEGIVILDSRGPQQCVIDDEGRLQGLRTWKVLSIFDEQHRFAPRYDDKDEQLHPGQMIVEAIGQMSDVGLLGEALTEELEWNRGRLQVDDEGRTSVEWLWSAGDCVHGPDVVHAVADGHRVAASIDAWISREEASA</sequence>
<dbReference type="InterPro" id="IPR028261">
    <property type="entry name" value="DPD_II"/>
</dbReference>
<dbReference type="GO" id="GO:0046872">
    <property type="term" value="F:metal ion binding"/>
    <property type="evidence" value="ECO:0007669"/>
    <property type="project" value="UniProtKB-KW"/>
</dbReference>
<evidence type="ECO:0000313" key="6">
    <source>
        <dbReference type="EMBL" id="HEB96285.1"/>
    </source>
</evidence>
<feature type="domain" description="4Fe-4S ferredoxin-type" evidence="5">
    <location>
        <begin position="196"/>
        <end position="227"/>
    </location>
</feature>
<organism evidence="6">
    <name type="scientific">Sedimenticola thiotaurini</name>
    <dbReference type="NCBI Taxonomy" id="1543721"/>
    <lineage>
        <taxon>Bacteria</taxon>
        <taxon>Pseudomonadati</taxon>
        <taxon>Pseudomonadota</taxon>
        <taxon>Gammaproteobacteria</taxon>
        <taxon>Chromatiales</taxon>
        <taxon>Sedimenticolaceae</taxon>
        <taxon>Sedimenticola</taxon>
    </lineage>
</organism>
<evidence type="ECO:0000259" key="5">
    <source>
        <dbReference type="PROSITE" id="PS51379"/>
    </source>
</evidence>
<gene>
    <name evidence="6" type="ORF">ENI96_07625</name>
</gene>
<dbReference type="EMBL" id="DRKP01000085">
    <property type="protein sequence ID" value="HEB96285.1"/>
    <property type="molecule type" value="Genomic_DNA"/>
</dbReference>
<dbReference type="InterPro" id="IPR036188">
    <property type="entry name" value="FAD/NAD-bd_sf"/>
</dbReference>
<dbReference type="PANTHER" id="PTHR42783">
    <property type="entry name" value="GLUTAMATE SYNTHASE [NADPH] SMALL CHAIN"/>
    <property type="match status" value="1"/>
</dbReference>
<dbReference type="InterPro" id="IPR009051">
    <property type="entry name" value="Helical_ferredxn"/>
</dbReference>
<dbReference type="SUPFAM" id="SSF51971">
    <property type="entry name" value="Nucleotide-binding domain"/>
    <property type="match status" value="2"/>
</dbReference>
<dbReference type="Gene3D" id="3.30.70.3270">
    <property type="match status" value="1"/>
</dbReference>
<dbReference type="Pfam" id="PF14691">
    <property type="entry name" value="Fer4_20"/>
    <property type="match status" value="1"/>
</dbReference>
<dbReference type="Pfam" id="PF07992">
    <property type="entry name" value="Pyr_redox_2"/>
    <property type="match status" value="1"/>
</dbReference>
<evidence type="ECO:0000256" key="2">
    <source>
        <dbReference type="ARBA" id="ARBA00023004"/>
    </source>
</evidence>
<accession>A0A831RNP2</accession>
<dbReference type="SUPFAM" id="SSF54862">
    <property type="entry name" value="4Fe-4S ferredoxins"/>
    <property type="match status" value="1"/>
</dbReference>
<keyword evidence="3" id="KW-0411">Iron-sulfur</keyword>
<dbReference type="InterPro" id="IPR017896">
    <property type="entry name" value="4Fe4S_Fe-S-bd"/>
</dbReference>
<dbReference type="InterPro" id="IPR023753">
    <property type="entry name" value="FAD/NAD-binding_dom"/>
</dbReference>
<proteinExistence type="predicted"/>
<feature type="domain" description="4Fe-4S ferredoxin-type" evidence="5">
    <location>
        <begin position="54"/>
        <end position="84"/>
    </location>
</feature>
<dbReference type="AlphaFoldDB" id="A0A831RNP2"/>
<feature type="compositionally biased region" description="Basic and acidic residues" evidence="4">
    <location>
        <begin position="1"/>
        <end position="10"/>
    </location>
</feature>
<dbReference type="Gene3D" id="1.10.1060.10">
    <property type="entry name" value="Alpha-helical ferredoxin"/>
    <property type="match status" value="1"/>
</dbReference>
<feature type="domain" description="4Fe-4S ferredoxin-type" evidence="5">
    <location>
        <begin position="98"/>
        <end position="127"/>
    </location>
</feature>